<evidence type="ECO:0000256" key="1">
    <source>
        <dbReference type="SAM" id="Phobius"/>
    </source>
</evidence>
<proteinExistence type="predicted"/>
<gene>
    <name evidence="3" type="ORF">BDY21DRAFT_369432</name>
</gene>
<evidence type="ECO:0000313" key="4">
    <source>
        <dbReference type="Proteomes" id="UP000799766"/>
    </source>
</evidence>
<keyword evidence="2" id="KW-0732">Signal</keyword>
<keyword evidence="4" id="KW-1185">Reference proteome</keyword>
<protein>
    <submittedName>
        <fullName evidence="3">Uncharacterized protein</fullName>
    </submittedName>
</protein>
<keyword evidence="1" id="KW-0812">Transmembrane</keyword>
<evidence type="ECO:0000313" key="3">
    <source>
        <dbReference type="EMBL" id="KAF2460414.1"/>
    </source>
</evidence>
<organism evidence="3 4">
    <name type="scientific">Lineolata rhizophorae</name>
    <dbReference type="NCBI Taxonomy" id="578093"/>
    <lineage>
        <taxon>Eukaryota</taxon>
        <taxon>Fungi</taxon>
        <taxon>Dikarya</taxon>
        <taxon>Ascomycota</taxon>
        <taxon>Pezizomycotina</taxon>
        <taxon>Dothideomycetes</taxon>
        <taxon>Dothideomycetes incertae sedis</taxon>
        <taxon>Lineolatales</taxon>
        <taxon>Lineolataceae</taxon>
        <taxon>Lineolata</taxon>
    </lineage>
</organism>
<keyword evidence="1" id="KW-1133">Transmembrane helix</keyword>
<reference evidence="3" key="1">
    <citation type="journal article" date="2020" name="Stud. Mycol.">
        <title>101 Dothideomycetes genomes: a test case for predicting lifestyles and emergence of pathogens.</title>
        <authorList>
            <person name="Haridas S."/>
            <person name="Albert R."/>
            <person name="Binder M."/>
            <person name="Bloem J."/>
            <person name="Labutti K."/>
            <person name="Salamov A."/>
            <person name="Andreopoulos B."/>
            <person name="Baker S."/>
            <person name="Barry K."/>
            <person name="Bills G."/>
            <person name="Bluhm B."/>
            <person name="Cannon C."/>
            <person name="Castanera R."/>
            <person name="Culley D."/>
            <person name="Daum C."/>
            <person name="Ezra D."/>
            <person name="Gonzalez J."/>
            <person name="Henrissat B."/>
            <person name="Kuo A."/>
            <person name="Liang C."/>
            <person name="Lipzen A."/>
            <person name="Lutzoni F."/>
            <person name="Magnuson J."/>
            <person name="Mondo S."/>
            <person name="Nolan M."/>
            <person name="Ohm R."/>
            <person name="Pangilinan J."/>
            <person name="Park H.-J."/>
            <person name="Ramirez L."/>
            <person name="Alfaro M."/>
            <person name="Sun H."/>
            <person name="Tritt A."/>
            <person name="Yoshinaga Y."/>
            <person name="Zwiers L.-H."/>
            <person name="Turgeon B."/>
            <person name="Goodwin S."/>
            <person name="Spatafora J."/>
            <person name="Crous P."/>
            <person name="Grigoriev I."/>
        </authorList>
    </citation>
    <scope>NUCLEOTIDE SEQUENCE</scope>
    <source>
        <strain evidence="3">ATCC 16933</strain>
    </source>
</reference>
<keyword evidence="1" id="KW-0472">Membrane</keyword>
<sequence length="204" mass="21535">MRMLFFSLLFTLWLTSALADDVYQFSGAVYVVNGNGGTWQAGTAAVCPADATVNCADVGYSDWCCPGSCYCAVAANNVVGCCQNGQNCVGNVAVQEIRTTTVYVQQTSYIQVQGPPTTVVVQATPDNPVVVAATPNTQNVVYNGYCSTLTADGPGLPTTAAGDCGTILVVNEGSLAEIFSVLRIFLVLGHVVLWLFVALRNWEV</sequence>
<name>A0A6A6P916_9PEZI</name>
<evidence type="ECO:0000256" key="2">
    <source>
        <dbReference type="SAM" id="SignalP"/>
    </source>
</evidence>
<dbReference type="AlphaFoldDB" id="A0A6A6P916"/>
<dbReference type="EMBL" id="MU001673">
    <property type="protein sequence ID" value="KAF2460414.1"/>
    <property type="molecule type" value="Genomic_DNA"/>
</dbReference>
<feature type="transmembrane region" description="Helical" evidence="1">
    <location>
        <begin position="178"/>
        <end position="199"/>
    </location>
</feature>
<accession>A0A6A6P916</accession>
<dbReference type="OrthoDB" id="2426396at2759"/>
<feature type="chain" id="PRO_5025562109" evidence="2">
    <location>
        <begin position="20"/>
        <end position="204"/>
    </location>
</feature>
<feature type="signal peptide" evidence="2">
    <location>
        <begin position="1"/>
        <end position="19"/>
    </location>
</feature>
<dbReference type="Proteomes" id="UP000799766">
    <property type="component" value="Unassembled WGS sequence"/>
</dbReference>